<name>A0A0M9WEX1_9EURO</name>
<evidence type="ECO:0000313" key="3">
    <source>
        <dbReference type="Proteomes" id="UP000037696"/>
    </source>
</evidence>
<feature type="signal peptide" evidence="1">
    <location>
        <begin position="1"/>
        <end position="21"/>
    </location>
</feature>
<protein>
    <recommendedName>
        <fullName evidence="4">Secreted protein</fullName>
    </recommendedName>
</protein>
<sequence length="76" mass="9093">MWFCCFLCFSVFLDRHQLCQTSTHCNYNHQYQYARLKSFQALPAEAHTCVRPWRQCSPTGDYRDDRHITLSLVYIA</sequence>
<proteinExistence type="predicted"/>
<organism evidence="2 3">
    <name type="scientific">Penicillium nordicum</name>
    <dbReference type="NCBI Taxonomy" id="229535"/>
    <lineage>
        <taxon>Eukaryota</taxon>
        <taxon>Fungi</taxon>
        <taxon>Dikarya</taxon>
        <taxon>Ascomycota</taxon>
        <taxon>Pezizomycotina</taxon>
        <taxon>Eurotiomycetes</taxon>
        <taxon>Eurotiomycetidae</taxon>
        <taxon>Eurotiales</taxon>
        <taxon>Aspergillaceae</taxon>
        <taxon>Penicillium</taxon>
    </lineage>
</organism>
<dbReference type="Proteomes" id="UP000037696">
    <property type="component" value="Unassembled WGS sequence"/>
</dbReference>
<evidence type="ECO:0008006" key="4">
    <source>
        <dbReference type="Google" id="ProtNLM"/>
    </source>
</evidence>
<accession>A0A0M9WEX1</accession>
<reference evidence="2 3" key="1">
    <citation type="submission" date="2015-08" db="EMBL/GenBank/DDBJ databases">
        <title>Genome sequencing of Penicillium nordicum.</title>
        <authorList>
            <person name="Nguyen H.D."/>
            <person name="Seifert K.A."/>
        </authorList>
    </citation>
    <scope>NUCLEOTIDE SEQUENCE [LARGE SCALE GENOMIC DNA]</scope>
    <source>
        <strain evidence="2 3">DAOMC 185683</strain>
    </source>
</reference>
<dbReference type="EMBL" id="LHQQ01000110">
    <property type="protein sequence ID" value="KOS42259.1"/>
    <property type="molecule type" value="Genomic_DNA"/>
</dbReference>
<evidence type="ECO:0000313" key="2">
    <source>
        <dbReference type="EMBL" id="KOS42259.1"/>
    </source>
</evidence>
<feature type="chain" id="PRO_5005839672" description="Secreted protein" evidence="1">
    <location>
        <begin position="22"/>
        <end position="76"/>
    </location>
</feature>
<dbReference type="AlphaFoldDB" id="A0A0M9WEX1"/>
<evidence type="ECO:0000256" key="1">
    <source>
        <dbReference type="SAM" id="SignalP"/>
    </source>
</evidence>
<gene>
    <name evidence="2" type="ORF">ACN38_g6842</name>
</gene>
<comment type="caution">
    <text evidence="2">The sequence shown here is derived from an EMBL/GenBank/DDBJ whole genome shotgun (WGS) entry which is preliminary data.</text>
</comment>
<keyword evidence="3" id="KW-1185">Reference proteome</keyword>
<keyword evidence="1" id="KW-0732">Signal</keyword>